<name>A0ABT9NTJ0_9ACTN</name>
<proteinExistence type="predicted"/>
<evidence type="ECO:0000256" key="1">
    <source>
        <dbReference type="SAM" id="MobiDB-lite"/>
    </source>
</evidence>
<feature type="region of interest" description="Disordered" evidence="1">
    <location>
        <begin position="69"/>
        <end position="102"/>
    </location>
</feature>
<reference evidence="2 3" key="1">
    <citation type="submission" date="2023-07" db="EMBL/GenBank/DDBJ databases">
        <title>Sequencing the genomes of 1000 actinobacteria strains.</title>
        <authorList>
            <person name="Klenk H.-P."/>
        </authorList>
    </citation>
    <scope>NUCLEOTIDE SEQUENCE [LARGE SCALE GENOMIC DNA]</scope>
    <source>
        <strain evidence="2 3">GD13</strain>
    </source>
</reference>
<organism evidence="2 3">
    <name type="scientific">Nocardioides massiliensis</name>
    <dbReference type="NCBI Taxonomy" id="1325935"/>
    <lineage>
        <taxon>Bacteria</taxon>
        <taxon>Bacillati</taxon>
        <taxon>Actinomycetota</taxon>
        <taxon>Actinomycetes</taxon>
        <taxon>Propionibacteriales</taxon>
        <taxon>Nocardioidaceae</taxon>
        <taxon>Nocardioides</taxon>
    </lineage>
</organism>
<comment type="caution">
    <text evidence="2">The sequence shown here is derived from an EMBL/GenBank/DDBJ whole genome shotgun (WGS) entry which is preliminary data.</text>
</comment>
<evidence type="ECO:0000313" key="3">
    <source>
        <dbReference type="Proteomes" id="UP001240447"/>
    </source>
</evidence>
<protein>
    <recommendedName>
        <fullName evidence="4">FAS1 domain-containing protein</fullName>
    </recommendedName>
</protein>
<evidence type="ECO:0000313" key="2">
    <source>
        <dbReference type="EMBL" id="MDP9823731.1"/>
    </source>
</evidence>
<dbReference type="Proteomes" id="UP001240447">
    <property type="component" value="Unassembled WGS sequence"/>
</dbReference>
<feature type="region of interest" description="Disordered" evidence="1">
    <location>
        <begin position="1"/>
        <end position="30"/>
    </location>
</feature>
<accession>A0ABT9NTJ0</accession>
<dbReference type="EMBL" id="JAUSQM010000001">
    <property type="protein sequence ID" value="MDP9823731.1"/>
    <property type="molecule type" value="Genomic_DNA"/>
</dbReference>
<evidence type="ECO:0008006" key="4">
    <source>
        <dbReference type="Google" id="ProtNLM"/>
    </source>
</evidence>
<gene>
    <name evidence="2" type="ORF">J2S59_003540</name>
</gene>
<feature type="compositionally biased region" description="Low complexity" evidence="1">
    <location>
        <begin position="78"/>
        <end position="102"/>
    </location>
</feature>
<sequence length="102" mass="10399">MQQFDPSALAGSTMAAPAQGVEQAAKQGNRSLAKVLAADSAVGVLAKGRTQATAFVPTDAAFRRLVTDLTGKRPKSRSPTASTACCARSTSEATASTTMEPV</sequence>
<dbReference type="RefSeq" id="WP_068120333.1">
    <property type="nucleotide sequence ID" value="NZ_CCXJ01000260.1"/>
</dbReference>
<keyword evidence="3" id="KW-1185">Reference proteome</keyword>